<keyword evidence="2" id="KW-1185">Reference proteome</keyword>
<proteinExistence type="predicted"/>
<reference evidence="1 2" key="1">
    <citation type="journal article" date="2019" name="Int. J. Syst. Evol. Microbiol.">
        <title>The Global Catalogue of Microorganisms (GCM) 10K type strain sequencing project: providing services to taxonomists for standard genome sequencing and annotation.</title>
        <authorList>
            <consortium name="The Broad Institute Genomics Platform"/>
            <consortium name="The Broad Institute Genome Sequencing Center for Infectious Disease"/>
            <person name="Wu L."/>
            <person name="Ma J."/>
        </authorList>
    </citation>
    <scope>NUCLEOTIDE SEQUENCE [LARGE SCALE GENOMIC DNA]</scope>
    <source>
        <strain evidence="1 2">JCM 3325</strain>
    </source>
</reference>
<dbReference type="RefSeq" id="WP_344586223.1">
    <property type="nucleotide sequence ID" value="NZ_BAAARW010000001.1"/>
</dbReference>
<comment type="caution">
    <text evidence="1">The sequence shown here is derived from an EMBL/GenBank/DDBJ whole genome shotgun (WGS) entry which is preliminary data.</text>
</comment>
<protein>
    <submittedName>
        <fullName evidence="1">Uncharacterized protein</fullName>
    </submittedName>
</protein>
<accession>A0ABN3IB32</accession>
<organism evidence="1 2">
    <name type="scientific">Actinomadura vinacea</name>
    <dbReference type="NCBI Taxonomy" id="115336"/>
    <lineage>
        <taxon>Bacteria</taxon>
        <taxon>Bacillati</taxon>
        <taxon>Actinomycetota</taxon>
        <taxon>Actinomycetes</taxon>
        <taxon>Streptosporangiales</taxon>
        <taxon>Thermomonosporaceae</taxon>
        <taxon>Actinomadura</taxon>
    </lineage>
</organism>
<evidence type="ECO:0000313" key="2">
    <source>
        <dbReference type="Proteomes" id="UP001501231"/>
    </source>
</evidence>
<dbReference type="EMBL" id="BAAARW010000001">
    <property type="protein sequence ID" value="GAA2398044.1"/>
    <property type="molecule type" value="Genomic_DNA"/>
</dbReference>
<evidence type="ECO:0000313" key="1">
    <source>
        <dbReference type="EMBL" id="GAA2398044.1"/>
    </source>
</evidence>
<sequence length="212" mass="23607">MDRAQVEAGTVFAWPGDERPMRVLLRDAEVAMYDAWWPHLQTWGLGDLKRTRRKRVSYYVTDVTTLAAKATFLRTEPLTDDETALHRPDLRFSLAQCAEVQWPAEAPDATVRFTEHLRASGCWDALAGSTLNVPEIYLLPFGPDGGTKAGVRVKADTGIAFTARELISKAATIEAPWVRSVVPTQGVGIYRSGLQRGLPAYYLWGNESRLQS</sequence>
<gene>
    <name evidence="1" type="ORF">GCM10010191_00910</name>
</gene>
<name>A0ABN3IB32_9ACTN</name>
<dbReference type="Proteomes" id="UP001501231">
    <property type="component" value="Unassembled WGS sequence"/>
</dbReference>